<feature type="transmembrane region" description="Helical" evidence="1">
    <location>
        <begin position="23"/>
        <end position="42"/>
    </location>
</feature>
<keyword evidence="1" id="KW-0812">Transmembrane</keyword>
<keyword evidence="1" id="KW-0472">Membrane</keyword>
<organism evidence="2 3">
    <name type="scientific">Streptomyces marincola</name>
    <dbReference type="NCBI Taxonomy" id="2878388"/>
    <lineage>
        <taxon>Bacteria</taxon>
        <taxon>Bacillati</taxon>
        <taxon>Actinomycetota</taxon>
        <taxon>Actinomycetes</taxon>
        <taxon>Kitasatosporales</taxon>
        <taxon>Streptomycetaceae</taxon>
        <taxon>Streptomyces</taxon>
    </lineage>
</organism>
<keyword evidence="3" id="KW-1185">Reference proteome</keyword>
<evidence type="ECO:0000256" key="1">
    <source>
        <dbReference type="SAM" id="Phobius"/>
    </source>
</evidence>
<dbReference type="OrthoDB" id="3634279at2"/>
<dbReference type="KEGG" id="smao:CAG99_17935"/>
<dbReference type="Proteomes" id="UP000194218">
    <property type="component" value="Chromosome"/>
</dbReference>
<evidence type="ECO:0000313" key="2">
    <source>
        <dbReference type="EMBL" id="ARQ70472.1"/>
    </source>
</evidence>
<proteinExistence type="predicted"/>
<gene>
    <name evidence="2" type="ORF">CAG99_17935</name>
</gene>
<dbReference type="EMBL" id="CP021121">
    <property type="protein sequence ID" value="ARQ70472.1"/>
    <property type="molecule type" value="Genomic_DNA"/>
</dbReference>
<sequence length="148" mass="15863">MSSETPAHAHGVVKRKKSAFGGLGRWWGVLTGLLLVAAWVNAAAGPAVVLTLSAATLLWCAVQAPVVCRAPVRVRGQDDGCRNNAYGLLLGCHLRQHRWRKLRMLLLRRRAREFGTALFADAQHTVVTLAGVGSFLSGVVTFVPGLAI</sequence>
<evidence type="ECO:0000313" key="3">
    <source>
        <dbReference type="Proteomes" id="UP000194218"/>
    </source>
</evidence>
<protein>
    <submittedName>
        <fullName evidence="2">Uncharacterized protein</fullName>
    </submittedName>
</protein>
<reference evidence="2 3" key="1">
    <citation type="submission" date="2017-05" db="EMBL/GenBank/DDBJ databases">
        <title>Complete genome sequence of Streptomyces sp. SCSIO 03032 revealed the diverse biosynthetic pathways for its bioactive secondary metabolites.</title>
        <authorList>
            <person name="Ma L."/>
            <person name="Zhu Y."/>
            <person name="Zhang W."/>
            <person name="Zhang G."/>
            <person name="Tian X."/>
            <person name="Zhang S."/>
            <person name="Zhang C."/>
        </authorList>
    </citation>
    <scope>NUCLEOTIDE SEQUENCE [LARGE SCALE GENOMIC DNA]</scope>
    <source>
        <strain evidence="2 3">SCSIO 03032</strain>
    </source>
</reference>
<keyword evidence="1" id="KW-1133">Transmembrane helix</keyword>
<name>A0A1W7D0D0_9ACTN</name>
<accession>A0A1W7D0D0</accession>
<dbReference type="AlphaFoldDB" id="A0A1W7D0D0"/>